<dbReference type="KEGG" id="vg:55613362"/>
<dbReference type="EMBL" id="MK359302">
    <property type="protein sequence ID" value="QAY04064.1"/>
    <property type="molecule type" value="Genomic_DNA"/>
</dbReference>
<accession>A0A411BR25</accession>
<evidence type="ECO:0000313" key="2">
    <source>
        <dbReference type="Proteomes" id="UP000290782"/>
    </source>
</evidence>
<dbReference type="GeneID" id="55613362"/>
<keyword evidence="2" id="KW-1185">Reference proteome</keyword>
<dbReference type="Proteomes" id="UP000290782">
    <property type="component" value="Segment"/>
</dbReference>
<name>A0A411BR25_9CAUD</name>
<sequence length="78" mass="8752">MRDYADTPLQRHESLSGTAYVWVKLRDDPTPKGRVVVRQPSNCDHGTTMCVDCIESWSIDYHVDTRSTAAGRRLGGTN</sequence>
<evidence type="ECO:0000313" key="1">
    <source>
        <dbReference type="EMBL" id="QAY04064.1"/>
    </source>
</evidence>
<protein>
    <submittedName>
        <fullName evidence="1">Uncharacterized protein</fullName>
    </submittedName>
</protein>
<dbReference type="RefSeq" id="YP_009843099.1">
    <property type="nucleotide sequence ID" value="NC_048746.1"/>
</dbReference>
<organism evidence="1 2">
    <name type="scientific">Gordonia phage Sombrero</name>
    <dbReference type="NCBI Taxonomy" id="2502420"/>
    <lineage>
        <taxon>Viruses</taxon>
        <taxon>Duplodnaviria</taxon>
        <taxon>Heunggongvirae</taxon>
        <taxon>Uroviricota</taxon>
        <taxon>Caudoviricetes</taxon>
        <taxon>Montyvirus</taxon>
        <taxon>Montyvirus sombrero</taxon>
    </lineage>
</organism>
<gene>
    <name evidence="1" type="primary">106</name>
    <name evidence="1" type="ORF">SEA_SOMBRERO_106</name>
</gene>
<proteinExistence type="predicted"/>
<reference evidence="1 2" key="1">
    <citation type="submission" date="2019-01" db="EMBL/GenBank/DDBJ databases">
        <authorList>
            <person name="Byford A.D."/>
            <person name="Nguyen L.Q."/>
            <person name="Alvarez I.A."/>
            <person name="Bhandari M."/>
            <person name="Desselle J.R."/>
            <person name="Duong Q.-N.N."/>
            <person name="Dupree A.F."/>
            <person name="Feroben K.E."/>
            <person name="Garrison M.E."/>
            <person name="Higginbotham J.L."/>
            <person name="Hunter C.W."/>
            <person name="Knight B.A."/>
            <person name="Lee J.A."/>
            <person name="Lewis I.C."/>
            <person name="Long E.L."/>
            <person name="Rimal A."/>
            <person name="Sinnasone S."/>
            <person name="Tandukar J."/>
            <person name="Willis C.E."/>
            <person name="Nguyen A.V."/>
            <person name="Hancock A.M."/>
            <person name="Dicus A.P."/>
            <person name="Gallien G.E."/>
            <person name="Weidemeier A.M.D."/>
            <person name="Gissendanner C.R."/>
            <person name="Findley A.M."/>
            <person name="Klyczek K."/>
            <person name="Garlena R.A."/>
            <person name="Russell D.A."/>
            <person name="Pope W.H."/>
            <person name="Jacobs-Sera D."/>
            <person name="Hatfull G.F."/>
        </authorList>
    </citation>
    <scope>NUCLEOTIDE SEQUENCE [LARGE SCALE GENOMIC DNA]</scope>
</reference>